<organism evidence="3 4">
    <name type="scientific">Carpinus fangiana</name>
    <dbReference type="NCBI Taxonomy" id="176857"/>
    <lineage>
        <taxon>Eukaryota</taxon>
        <taxon>Viridiplantae</taxon>
        <taxon>Streptophyta</taxon>
        <taxon>Embryophyta</taxon>
        <taxon>Tracheophyta</taxon>
        <taxon>Spermatophyta</taxon>
        <taxon>Magnoliopsida</taxon>
        <taxon>eudicotyledons</taxon>
        <taxon>Gunneridae</taxon>
        <taxon>Pentapetalae</taxon>
        <taxon>rosids</taxon>
        <taxon>fabids</taxon>
        <taxon>Fagales</taxon>
        <taxon>Betulaceae</taxon>
        <taxon>Carpinus</taxon>
    </lineage>
</organism>
<evidence type="ECO:0000313" key="4">
    <source>
        <dbReference type="Proteomes" id="UP000327013"/>
    </source>
</evidence>
<dbReference type="PANTHER" id="PTHR33286:SF54">
    <property type="entry name" value="BIFUNCTIONAL INHIBITOR_LIPID-TRANSFER PROTEIN_SEED STORAGE 2S ALBUMIN SUPERFAMILY PROTEIN"/>
    <property type="match status" value="1"/>
</dbReference>
<dbReference type="AlphaFoldDB" id="A0A5N6Q9K2"/>
<dbReference type="InterPro" id="IPR016140">
    <property type="entry name" value="Bifunc_inhib/LTP/seed_store"/>
</dbReference>
<gene>
    <name evidence="3" type="ORF">FH972_027325</name>
</gene>
<dbReference type="Proteomes" id="UP000327013">
    <property type="component" value="Unassembled WGS sequence"/>
</dbReference>
<dbReference type="OrthoDB" id="653734at2759"/>
<evidence type="ECO:0000259" key="2">
    <source>
        <dbReference type="Pfam" id="PF14368"/>
    </source>
</evidence>
<name>A0A5N6Q9K2_9ROSI</name>
<dbReference type="InterPro" id="IPR036312">
    <property type="entry name" value="Bifun_inhib/LTP/seed_sf"/>
</dbReference>
<evidence type="ECO:0000256" key="1">
    <source>
        <dbReference type="SAM" id="SignalP"/>
    </source>
</evidence>
<keyword evidence="4" id="KW-1185">Reference proteome</keyword>
<feature type="signal peptide" evidence="1">
    <location>
        <begin position="1"/>
        <end position="31"/>
    </location>
</feature>
<protein>
    <recommendedName>
        <fullName evidence="2">Bifunctional inhibitor/plant lipid transfer protein/seed storage helical domain-containing protein</fullName>
    </recommendedName>
</protein>
<feature type="chain" id="PRO_5024355197" description="Bifunctional inhibitor/plant lipid transfer protein/seed storage helical domain-containing protein" evidence="1">
    <location>
        <begin position="32"/>
        <end position="126"/>
    </location>
</feature>
<dbReference type="PANTHER" id="PTHR33286">
    <property type="entry name" value="BIFUNCTIONAL INHIBITOR/LIPID-TRANSFER PROTEIN/SEED STORAGE 2S ALBUMIN SUPERFAMILY PROTEIN"/>
    <property type="match status" value="1"/>
</dbReference>
<sequence>MATPTRHCLILAALTSIQILLSCGGIHQVFAWECQPIDDTYILIGCSASLEKDKPQAAPTPLCCKAIRFVGMPCVYNAIRKEIEELYSMEKLVYIAAYCGDPLEPGTHCGSNIISFSTKEDLLINL</sequence>
<dbReference type="Gene3D" id="1.10.110.10">
    <property type="entry name" value="Plant lipid-transfer and hydrophobic proteins"/>
    <property type="match status" value="1"/>
</dbReference>
<reference evidence="3 4" key="1">
    <citation type="submission" date="2019-06" db="EMBL/GenBank/DDBJ databases">
        <title>A chromosomal-level reference genome of Carpinus fangiana (Coryloideae, Betulaceae).</title>
        <authorList>
            <person name="Yang X."/>
            <person name="Wang Z."/>
            <person name="Zhang L."/>
            <person name="Hao G."/>
            <person name="Liu J."/>
            <person name="Yang Y."/>
        </authorList>
    </citation>
    <scope>NUCLEOTIDE SEQUENCE [LARGE SCALE GENOMIC DNA]</scope>
    <source>
        <strain evidence="3">Cfa_2016G</strain>
        <tissue evidence="3">Leaf</tissue>
    </source>
</reference>
<accession>A0A5N6Q9K2</accession>
<dbReference type="EMBL" id="VIBQ01003022">
    <property type="protein sequence ID" value="KAD7624142.1"/>
    <property type="molecule type" value="Genomic_DNA"/>
</dbReference>
<dbReference type="PROSITE" id="PS51257">
    <property type="entry name" value="PROKAR_LIPOPROTEIN"/>
    <property type="match status" value="1"/>
</dbReference>
<keyword evidence="1" id="KW-0732">Signal</keyword>
<feature type="domain" description="Bifunctional inhibitor/plant lipid transfer protein/seed storage helical" evidence="2">
    <location>
        <begin position="33"/>
        <end position="109"/>
    </location>
</feature>
<proteinExistence type="predicted"/>
<evidence type="ECO:0000313" key="3">
    <source>
        <dbReference type="EMBL" id="KAD7624142.1"/>
    </source>
</evidence>
<comment type="caution">
    <text evidence="3">The sequence shown here is derived from an EMBL/GenBank/DDBJ whole genome shotgun (WGS) entry which is preliminary data.</text>
</comment>
<dbReference type="Pfam" id="PF14368">
    <property type="entry name" value="LTP_2"/>
    <property type="match status" value="1"/>
</dbReference>